<gene>
    <name evidence="4" type="ORF">ACFOY2_16900</name>
</gene>
<dbReference type="SUPFAM" id="SSF52091">
    <property type="entry name" value="SpoIIaa-like"/>
    <property type="match status" value="1"/>
</dbReference>
<sequence length="122" mass="13108">MSPLTLSHQRLPGVTVIAVCGEMDATNRGEFEAYVAKARSSPGERLVFDLSRVPFMDSSGLHVLLTCTTDRLRHGGAVHLASAQPLPTRLFEITGVSNHVPVHDSVEDAITAARASAPERSF</sequence>
<keyword evidence="5" id="KW-1185">Reference proteome</keyword>
<dbReference type="PROSITE" id="PS50801">
    <property type="entry name" value="STAS"/>
    <property type="match status" value="1"/>
</dbReference>
<dbReference type="Pfam" id="PF01740">
    <property type="entry name" value="STAS"/>
    <property type="match status" value="1"/>
</dbReference>
<comment type="similarity">
    <text evidence="1 2">Belongs to the anti-sigma-factor antagonist family.</text>
</comment>
<evidence type="ECO:0000256" key="2">
    <source>
        <dbReference type="RuleBase" id="RU003749"/>
    </source>
</evidence>
<feature type="domain" description="STAS" evidence="3">
    <location>
        <begin position="4"/>
        <end position="113"/>
    </location>
</feature>
<reference evidence="5" key="1">
    <citation type="journal article" date="2019" name="Int. J. Syst. Evol. Microbiol.">
        <title>The Global Catalogue of Microorganisms (GCM) 10K type strain sequencing project: providing services to taxonomists for standard genome sequencing and annotation.</title>
        <authorList>
            <consortium name="The Broad Institute Genomics Platform"/>
            <consortium name="The Broad Institute Genome Sequencing Center for Infectious Disease"/>
            <person name="Wu L."/>
            <person name="Ma J."/>
        </authorList>
    </citation>
    <scope>NUCLEOTIDE SEQUENCE [LARGE SCALE GENOMIC DNA]</scope>
    <source>
        <strain evidence="5">TBRC 1276</strain>
    </source>
</reference>
<dbReference type="PANTHER" id="PTHR33495:SF2">
    <property type="entry name" value="ANTI-SIGMA FACTOR ANTAGONIST TM_1081-RELATED"/>
    <property type="match status" value="1"/>
</dbReference>
<name>A0ABV8G4M1_9ACTN</name>
<dbReference type="InterPro" id="IPR002645">
    <property type="entry name" value="STAS_dom"/>
</dbReference>
<dbReference type="Gene3D" id="3.30.750.24">
    <property type="entry name" value="STAS domain"/>
    <property type="match status" value="1"/>
</dbReference>
<accession>A0ABV8G4M1</accession>
<dbReference type="InterPro" id="IPR036513">
    <property type="entry name" value="STAS_dom_sf"/>
</dbReference>
<comment type="caution">
    <text evidence="4">The sequence shown here is derived from an EMBL/GenBank/DDBJ whole genome shotgun (WGS) entry which is preliminary data.</text>
</comment>
<dbReference type="InterPro" id="IPR003658">
    <property type="entry name" value="Anti-sigma_ant"/>
</dbReference>
<organism evidence="4 5">
    <name type="scientific">Nonomuraea purpurea</name>
    <dbReference type="NCBI Taxonomy" id="1849276"/>
    <lineage>
        <taxon>Bacteria</taxon>
        <taxon>Bacillati</taxon>
        <taxon>Actinomycetota</taxon>
        <taxon>Actinomycetes</taxon>
        <taxon>Streptosporangiales</taxon>
        <taxon>Streptosporangiaceae</taxon>
        <taxon>Nonomuraea</taxon>
    </lineage>
</organism>
<protein>
    <recommendedName>
        <fullName evidence="2">Anti-sigma factor antagonist</fullName>
    </recommendedName>
</protein>
<dbReference type="RefSeq" id="WP_379528974.1">
    <property type="nucleotide sequence ID" value="NZ_JBHSBI010000007.1"/>
</dbReference>
<dbReference type="PANTHER" id="PTHR33495">
    <property type="entry name" value="ANTI-SIGMA FACTOR ANTAGONIST TM_1081-RELATED-RELATED"/>
    <property type="match status" value="1"/>
</dbReference>
<evidence type="ECO:0000313" key="4">
    <source>
        <dbReference type="EMBL" id="MFC4008913.1"/>
    </source>
</evidence>
<dbReference type="EMBL" id="JBHSBI010000007">
    <property type="protein sequence ID" value="MFC4008913.1"/>
    <property type="molecule type" value="Genomic_DNA"/>
</dbReference>
<dbReference type="CDD" id="cd07043">
    <property type="entry name" value="STAS_anti-anti-sigma_factors"/>
    <property type="match status" value="1"/>
</dbReference>
<dbReference type="NCBIfam" id="TIGR00377">
    <property type="entry name" value="ant_ant_sig"/>
    <property type="match status" value="1"/>
</dbReference>
<proteinExistence type="inferred from homology"/>
<dbReference type="Proteomes" id="UP001595851">
    <property type="component" value="Unassembled WGS sequence"/>
</dbReference>
<evidence type="ECO:0000259" key="3">
    <source>
        <dbReference type="PROSITE" id="PS50801"/>
    </source>
</evidence>
<evidence type="ECO:0000256" key="1">
    <source>
        <dbReference type="ARBA" id="ARBA00009013"/>
    </source>
</evidence>
<evidence type="ECO:0000313" key="5">
    <source>
        <dbReference type="Proteomes" id="UP001595851"/>
    </source>
</evidence>